<comment type="caution">
    <text evidence="1">The sequence shown here is derived from an EMBL/GenBank/DDBJ whole genome shotgun (WGS) entry which is preliminary data.</text>
</comment>
<dbReference type="Proteomes" id="UP001497700">
    <property type="component" value="Unassembled WGS sequence"/>
</dbReference>
<organism evidence="1 2">
    <name type="scientific">Hypoxylon rubiginosum</name>
    <dbReference type="NCBI Taxonomy" id="110542"/>
    <lineage>
        <taxon>Eukaryota</taxon>
        <taxon>Fungi</taxon>
        <taxon>Dikarya</taxon>
        <taxon>Ascomycota</taxon>
        <taxon>Pezizomycotina</taxon>
        <taxon>Sordariomycetes</taxon>
        <taxon>Xylariomycetidae</taxon>
        <taxon>Xylariales</taxon>
        <taxon>Hypoxylaceae</taxon>
        <taxon>Hypoxylon</taxon>
    </lineage>
</organism>
<gene>
    <name evidence="1" type="ORF">F4820DRAFT_471983</name>
</gene>
<accession>A0ACB9YW82</accession>
<keyword evidence="2" id="KW-1185">Reference proteome</keyword>
<evidence type="ECO:0000313" key="1">
    <source>
        <dbReference type="EMBL" id="KAI4862970.1"/>
    </source>
</evidence>
<reference evidence="1 2" key="1">
    <citation type="journal article" date="2022" name="New Phytol.">
        <title>Ecological generalism drives hyperdiversity of secondary metabolite gene clusters in xylarialean endophytes.</title>
        <authorList>
            <person name="Franco M.E.E."/>
            <person name="Wisecaver J.H."/>
            <person name="Arnold A.E."/>
            <person name="Ju Y.M."/>
            <person name="Slot J.C."/>
            <person name="Ahrendt S."/>
            <person name="Moore L.P."/>
            <person name="Eastman K.E."/>
            <person name="Scott K."/>
            <person name="Konkel Z."/>
            <person name="Mondo S.J."/>
            <person name="Kuo A."/>
            <person name="Hayes R.D."/>
            <person name="Haridas S."/>
            <person name="Andreopoulos B."/>
            <person name="Riley R."/>
            <person name="LaButti K."/>
            <person name="Pangilinan J."/>
            <person name="Lipzen A."/>
            <person name="Amirebrahimi M."/>
            <person name="Yan J."/>
            <person name="Adam C."/>
            <person name="Keymanesh K."/>
            <person name="Ng V."/>
            <person name="Louie K."/>
            <person name="Northen T."/>
            <person name="Drula E."/>
            <person name="Henrissat B."/>
            <person name="Hsieh H.M."/>
            <person name="Youens-Clark K."/>
            <person name="Lutzoni F."/>
            <person name="Miadlikowska J."/>
            <person name="Eastwood D.C."/>
            <person name="Hamelin R.C."/>
            <person name="Grigoriev I.V."/>
            <person name="U'Ren J.M."/>
        </authorList>
    </citation>
    <scope>NUCLEOTIDE SEQUENCE [LARGE SCALE GENOMIC DNA]</scope>
    <source>
        <strain evidence="1 2">CBS 119005</strain>
    </source>
</reference>
<dbReference type="EMBL" id="MU393514">
    <property type="protein sequence ID" value="KAI4862970.1"/>
    <property type="molecule type" value="Genomic_DNA"/>
</dbReference>
<name>A0ACB9YW82_9PEZI</name>
<protein>
    <submittedName>
        <fullName evidence="1">Uncharacterized protein</fullName>
    </submittedName>
</protein>
<proteinExistence type="predicted"/>
<sequence>MMESTPLRFDVDTEDSPTRDSFKRSIRRNKTFMKASLAHILIISIVVNIALSIAFAALLLSWRHARSFKANEAESDHNPLIPPGIDEEVLVPVQFGWEYYAETVDDMENVDRNWDALNPDIGWISLPQAEFSQWGYRPVGDDPTDPNKGFQVLQGYHSLHCLKTIRHTMLQLARGEKLDVKFGHSMHCLAALLRDVICFADNSLPLDIPGENHDQYQYVRKCRNWEALSRWAGERTSCMTTNKEGILDAEHANLENCTRTDNVLLQRYT</sequence>
<evidence type="ECO:0000313" key="2">
    <source>
        <dbReference type="Proteomes" id="UP001497700"/>
    </source>
</evidence>